<evidence type="ECO:0000259" key="1">
    <source>
        <dbReference type="Pfam" id="PF17188"/>
    </source>
</evidence>
<dbReference type="Gene3D" id="3.30.200.100">
    <property type="entry name" value="MucB/RseB, C-terminal domain"/>
    <property type="match status" value="1"/>
</dbReference>
<accession>A0A3B0YS38</accession>
<dbReference type="GO" id="GO:0030288">
    <property type="term" value="C:outer membrane-bounded periplasmic space"/>
    <property type="evidence" value="ECO:0007669"/>
    <property type="project" value="TreeGrafter"/>
</dbReference>
<gene>
    <name evidence="2" type="ORF">MNBD_GAMMA13-1298</name>
</gene>
<protein>
    <submittedName>
        <fullName evidence="2">Sigma factor RpoE negative regulatory protein RseB</fullName>
    </submittedName>
</protein>
<dbReference type="EMBL" id="UOFK01000173">
    <property type="protein sequence ID" value="VAW78893.1"/>
    <property type="molecule type" value="Genomic_DNA"/>
</dbReference>
<dbReference type="InterPro" id="IPR005588">
    <property type="entry name" value="MucB_RseB"/>
</dbReference>
<dbReference type="InterPro" id="IPR033436">
    <property type="entry name" value="MucB/RseB_C"/>
</dbReference>
<feature type="non-terminal residue" evidence="2">
    <location>
        <position position="1"/>
    </location>
</feature>
<feature type="domain" description="MucB/RseB C-terminal" evidence="1">
    <location>
        <begin position="49"/>
        <end position="144"/>
    </location>
</feature>
<dbReference type="PANTHER" id="PTHR38782:SF1">
    <property type="entry name" value="SIGMA-E FACTOR REGULATORY PROTEIN RSEB"/>
    <property type="match status" value="1"/>
</dbReference>
<reference evidence="2" key="1">
    <citation type="submission" date="2018-06" db="EMBL/GenBank/DDBJ databases">
        <authorList>
            <person name="Zhirakovskaya E."/>
        </authorList>
    </citation>
    <scope>NUCLEOTIDE SEQUENCE</scope>
</reference>
<sequence length="146" mass="16370">GRTVEQVMFTAVEFPDRIDEAALLPDLGSQNYTWKHEPEQLPEPDNSSTDSRWKIFRVPEGFVLTDHGWHQLVSDEAGVEHWVYSDGLASISVYIEKARNGEKYGGMSHRGALNAYGTIVAGYYVTVVGEVPRETVEMIGRSVQIK</sequence>
<dbReference type="GO" id="GO:0032885">
    <property type="term" value="P:regulation of polysaccharide biosynthetic process"/>
    <property type="evidence" value="ECO:0007669"/>
    <property type="project" value="TreeGrafter"/>
</dbReference>
<dbReference type="GO" id="GO:0045152">
    <property type="term" value="F:antisigma factor binding"/>
    <property type="evidence" value="ECO:0007669"/>
    <property type="project" value="TreeGrafter"/>
</dbReference>
<dbReference type="InterPro" id="IPR038484">
    <property type="entry name" value="MucB/RseB_C_sf"/>
</dbReference>
<name>A0A3B0YS38_9ZZZZ</name>
<evidence type="ECO:0000313" key="2">
    <source>
        <dbReference type="EMBL" id="VAW78893.1"/>
    </source>
</evidence>
<dbReference type="AlphaFoldDB" id="A0A3B0YS38"/>
<organism evidence="2">
    <name type="scientific">hydrothermal vent metagenome</name>
    <dbReference type="NCBI Taxonomy" id="652676"/>
    <lineage>
        <taxon>unclassified sequences</taxon>
        <taxon>metagenomes</taxon>
        <taxon>ecological metagenomes</taxon>
    </lineage>
</organism>
<proteinExistence type="predicted"/>
<dbReference type="PANTHER" id="PTHR38782">
    <property type="match status" value="1"/>
</dbReference>
<dbReference type="Pfam" id="PF17188">
    <property type="entry name" value="MucB_RseB_C"/>
    <property type="match status" value="1"/>
</dbReference>